<evidence type="ECO:0000313" key="1">
    <source>
        <dbReference type="EMBL" id="PIR70507.1"/>
    </source>
</evidence>
<dbReference type="Proteomes" id="UP000229383">
    <property type="component" value="Unassembled WGS sequence"/>
</dbReference>
<reference evidence="2" key="1">
    <citation type="submission" date="2017-09" db="EMBL/GenBank/DDBJ databases">
        <title>Depth-based differentiation of microbial function through sediment-hosted aquifers and enrichment of novel symbionts in the deep terrestrial subsurface.</title>
        <authorList>
            <person name="Probst A.J."/>
            <person name="Ladd B."/>
            <person name="Jarett J.K."/>
            <person name="Geller-Mcgrath D.E."/>
            <person name="Sieber C.M.K."/>
            <person name="Emerson J.B."/>
            <person name="Anantharaman K."/>
            <person name="Thomas B.C."/>
            <person name="Malmstrom R."/>
            <person name="Stieglmeier M."/>
            <person name="Klingl A."/>
            <person name="Woyke T."/>
            <person name="Ryan C.M."/>
            <person name="Banfield J.F."/>
        </authorList>
    </citation>
    <scope>NUCLEOTIDE SEQUENCE [LARGE SCALE GENOMIC DNA]</scope>
</reference>
<proteinExistence type="predicted"/>
<protein>
    <submittedName>
        <fullName evidence="1">Uncharacterized protein</fullName>
    </submittedName>
</protein>
<accession>A0A2H0TG23</accession>
<gene>
    <name evidence="1" type="ORF">COU46_01045</name>
</gene>
<name>A0A2H0TG23_9BACT</name>
<comment type="caution">
    <text evidence="1">The sequence shown here is derived from an EMBL/GenBank/DDBJ whole genome shotgun (WGS) entry which is preliminary data.</text>
</comment>
<sequence length="228" mass="26795">MVQKQAEKQIALKLRGKGLSYREILQKVPVSKSTLSLWLRSVNLSKKQKQRLTAKKLAAMKRGWEKVHLLRMQRWERTKTEALKDISKLTKRERFLLGIALYWAEGSKEKYYHSGTNIKFSNSDPLMIVVFRKWLNEFSKAPIEKIKFELYIHERGDLKKALKFWSSALNVPKTAFRVYFKRNNLSPKRKNIGKEYNGLVRIHVPNSITLVRKIDGWVQGICKHWGVV</sequence>
<evidence type="ECO:0000313" key="2">
    <source>
        <dbReference type="Proteomes" id="UP000229383"/>
    </source>
</evidence>
<dbReference type="EMBL" id="PFCN01000014">
    <property type="protein sequence ID" value="PIR70507.1"/>
    <property type="molecule type" value="Genomic_DNA"/>
</dbReference>
<dbReference type="AlphaFoldDB" id="A0A2H0TG23"/>
<organism evidence="1 2">
    <name type="scientific">Candidatus Niyogibacteria bacterium CG10_big_fil_rev_8_21_14_0_10_42_19</name>
    <dbReference type="NCBI Taxonomy" id="1974725"/>
    <lineage>
        <taxon>Bacteria</taxon>
        <taxon>Candidatus Niyogiibacteriota</taxon>
    </lineage>
</organism>